<protein>
    <submittedName>
        <fullName evidence="1">Uncharacterized protein</fullName>
    </submittedName>
</protein>
<name>A0ABU4MSA4_9ACTN</name>
<dbReference type="EMBL" id="JARAWJ010000013">
    <property type="protein sequence ID" value="MDX3039245.1"/>
    <property type="molecule type" value="Genomic_DNA"/>
</dbReference>
<dbReference type="Pfam" id="PF22281">
    <property type="entry name" value="DUF6959"/>
    <property type="match status" value="1"/>
</dbReference>
<sequence>MARWIIRADVAEVVEACDQGDMGEAREATALVLSRLDELPARYAKAPHSNGILFPCHQAP</sequence>
<dbReference type="RefSeq" id="WP_193380022.1">
    <property type="nucleotide sequence ID" value="NZ_JABXWF010000008.1"/>
</dbReference>
<keyword evidence="2" id="KW-1185">Reference proteome</keyword>
<proteinExistence type="predicted"/>
<gene>
    <name evidence="1" type="ORF">PV383_18980</name>
</gene>
<comment type="caution">
    <text evidence="1">The sequence shown here is derived from an EMBL/GenBank/DDBJ whole genome shotgun (WGS) entry which is preliminary data.</text>
</comment>
<dbReference type="Proteomes" id="UP001282474">
    <property type="component" value="Unassembled WGS sequence"/>
</dbReference>
<evidence type="ECO:0000313" key="1">
    <source>
        <dbReference type="EMBL" id="MDX3039245.1"/>
    </source>
</evidence>
<evidence type="ECO:0000313" key="2">
    <source>
        <dbReference type="Proteomes" id="UP001282474"/>
    </source>
</evidence>
<organism evidence="1 2">
    <name type="scientific">Streptomyces caniscabiei</name>
    <dbReference type="NCBI Taxonomy" id="2746961"/>
    <lineage>
        <taxon>Bacteria</taxon>
        <taxon>Bacillati</taxon>
        <taxon>Actinomycetota</taxon>
        <taxon>Actinomycetes</taxon>
        <taxon>Kitasatosporales</taxon>
        <taxon>Streptomycetaceae</taxon>
        <taxon>Streptomyces</taxon>
    </lineage>
</organism>
<accession>A0ABU4MSA4</accession>
<reference evidence="1 2" key="1">
    <citation type="journal article" date="2023" name="Microb. Genom.">
        <title>Mesoterricola silvestris gen. nov., sp. nov., Mesoterricola sediminis sp. nov., Geothrix oryzae sp. nov., Geothrix edaphica sp. nov., Geothrix rubra sp. nov., and Geothrix limicola sp. nov., six novel members of Acidobacteriota isolated from soils.</title>
        <authorList>
            <person name="Weisberg A.J."/>
            <person name="Pearce E."/>
            <person name="Kramer C.G."/>
            <person name="Chang J.H."/>
            <person name="Clarke C.R."/>
        </authorList>
    </citation>
    <scope>NUCLEOTIDE SEQUENCE [LARGE SCALE GENOMIC DNA]</scope>
    <source>
        <strain evidence="1 2">NE20-4-1</strain>
    </source>
</reference>
<dbReference type="InterPro" id="IPR053801">
    <property type="entry name" value="DUF6959"/>
</dbReference>